<sequence length="70" mass="7785">HAPLRKRRGRPRATRVLRGLPHRQDCRAHDLCQHGPAQEPAAQARALRHQHGAPGAATPPPRGEQPQHHL</sequence>
<feature type="compositionally biased region" description="Basic and acidic residues" evidence="1">
    <location>
        <begin position="22"/>
        <end position="32"/>
    </location>
</feature>
<feature type="region of interest" description="Disordered" evidence="1">
    <location>
        <begin position="1"/>
        <end position="70"/>
    </location>
</feature>
<keyword evidence="3" id="KW-1185">Reference proteome</keyword>
<accession>A0A0G4MT08</accession>
<feature type="non-terminal residue" evidence="2">
    <location>
        <position position="1"/>
    </location>
</feature>
<organism evidence="2 3">
    <name type="scientific">Verticillium longisporum</name>
    <name type="common">Verticillium dahliae var. longisporum</name>
    <dbReference type="NCBI Taxonomy" id="100787"/>
    <lineage>
        <taxon>Eukaryota</taxon>
        <taxon>Fungi</taxon>
        <taxon>Dikarya</taxon>
        <taxon>Ascomycota</taxon>
        <taxon>Pezizomycotina</taxon>
        <taxon>Sordariomycetes</taxon>
        <taxon>Hypocreomycetidae</taxon>
        <taxon>Glomerellales</taxon>
        <taxon>Plectosphaerellaceae</taxon>
        <taxon>Verticillium</taxon>
    </lineage>
</organism>
<dbReference type="Proteomes" id="UP000044602">
    <property type="component" value="Unassembled WGS sequence"/>
</dbReference>
<proteinExistence type="predicted"/>
<reference evidence="2 3" key="1">
    <citation type="submission" date="2015-05" db="EMBL/GenBank/DDBJ databases">
        <authorList>
            <person name="Wang D.B."/>
            <person name="Wang M."/>
        </authorList>
    </citation>
    <scope>NUCLEOTIDE SEQUENCE [LARGE SCALE GENOMIC DNA]</scope>
    <source>
        <strain evidence="2">VL1</strain>
    </source>
</reference>
<protein>
    <submittedName>
        <fullName evidence="2">Uncharacterized protein</fullName>
    </submittedName>
</protein>
<feature type="compositionally biased region" description="Basic residues" evidence="1">
    <location>
        <begin position="1"/>
        <end position="15"/>
    </location>
</feature>
<name>A0A0G4MT08_VERLO</name>
<evidence type="ECO:0000313" key="2">
    <source>
        <dbReference type="EMBL" id="CRK37317.1"/>
    </source>
</evidence>
<evidence type="ECO:0000313" key="3">
    <source>
        <dbReference type="Proteomes" id="UP000044602"/>
    </source>
</evidence>
<dbReference type="AlphaFoldDB" id="A0A0G4MT08"/>
<evidence type="ECO:0000256" key="1">
    <source>
        <dbReference type="SAM" id="MobiDB-lite"/>
    </source>
</evidence>
<gene>
    <name evidence="2" type="ORF">BN1708_020280</name>
</gene>
<dbReference type="EMBL" id="CVQH01024740">
    <property type="protein sequence ID" value="CRK37317.1"/>
    <property type="molecule type" value="Genomic_DNA"/>
</dbReference>